<dbReference type="Pfam" id="PF02995">
    <property type="entry name" value="DUF229"/>
    <property type="match status" value="1"/>
</dbReference>
<reference evidence="3" key="2">
    <citation type="submission" date="2020-05" db="UniProtKB">
        <authorList>
            <consortium name="EnsemblMetazoa"/>
        </authorList>
    </citation>
    <scope>IDENTIFICATION</scope>
    <source>
        <strain evidence="3">wikel</strain>
    </source>
</reference>
<dbReference type="PaxDb" id="6945-B7PC06"/>
<dbReference type="EMBL" id="ABJB010803462">
    <property type="status" value="NOT_ANNOTATED_CDS"/>
    <property type="molecule type" value="Genomic_DNA"/>
</dbReference>
<dbReference type="EMBL" id="DS680863">
    <property type="protein sequence ID" value="EEC04128.1"/>
    <property type="molecule type" value="Genomic_DNA"/>
</dbReference>
<dbReference type="SUPFAM" id="SSF53649">
    <property type="entry name" value="Alkaline phosphatase-like"/>
    <property type="match status" value="1"/>
</dbReference>
<sequence length="660" mass="75808">MIKPEKSVLRALLLGSLVVFSYYCIHKKALTDIDSQHGFAYASGTNSSSPTPTSSHQNSTKAPPTEQTLSSTNGPAERKYVVKTSGCKIPDFDPFDDSVRKFYKKVGRYNCKGKPSFIRFVNRTTPISDDIALGKTFKLKRRDISCFYREIYRNESIKYPDFHFFFTPNTTLEFGKPITAEYIHVQCFAGKKEFHQEFFLLPLLKADVEERCERTRQQLNDTGSGLNVLVLGMDSVSRLNFNRHLPATGKYMRDVLKAYELFGYNKVGLNSFPNQTPLLTGLSGPEAKNISVKKFYDGLNFLWKDYRKKGYRTVFYEEQPKYGLYTYLANGLKDTPTDYYARHAIMAIDKSSLKKNGYCLGPSPPLDMYLDYMLKLIDLFDKRPFFAYVWMSELAHDYLNMAGHSDAPFRNAIGKLHDRGVLNNTVLVFLSDHGLRFGSQRQTYIGRFEDSLPFAFLAFPDWFLREHPEFAEGLRVNQRRLATHFDVHATLLQLLSSELPKTVTKHGQSLFYELPEDRNCESASIPSQFCTCVRSEVFPVRHPLSQKVARFVIATVNALVEKEMKGKCEQWKLKSLLDIRFYPNDTLATGKANSTDSTYWVKFSALPNDALFEATVKHSVDWKVSDFSLIQQADRLDWYSSHSKCAKGNRWEKYCFCKKS</sequence>
<gene>
    <name evidence="2" type="ORF">IscW_ISCW002320</name>
</gene>
<keyword evidence="4" id="KW-1185">Reference proteome</keyword>
<dbReference type="CDD" id="cd16021">
    <property type="entry name" value="ALP_like"/>
    <property type="match status" value="1"/>
</dbReference>
<dbReference type="InterPro" id="IPR004245">
    <property type="entry name" value="DUF229"/>
</dbReference>
<dbReference type="VEuPathDB" id="VectorBase:ISCW002320"/>
<dbReference type="VEuPathDB" id="VectorBase:ISCI002320"/>
<feature type="compositionally biased region" description="Polar residues" evidence="1">
    <location>
        <begin position="61"/>
        <end position="74"/>
    </location>
</feature>
<reference evidence="2 4" key="1">
    <citation type="submission" date="2008-03" db="EMBL/GenBank/DDBJ databases">
        <title>Annotation of Ixodes scapularis.</title>
        <authorList>
            <consortium name="Ixodes scapularis Genome Project Consortium"/>
            <person name="Caler E."/>
            <person name="Hannick L.I."/>
            <person name="Bidwell S."/>
            <person name="Joardar V."/>
            <person name="Thiagarajan M."/>
            <person name="Amedeo P."/>
            <person name="Galinsky K.J."/>
            <person name="Schobel S."/>
            <person name="Inman J."/>
            <person name="Hostetler J."/>
            <person name="Miller J."/>
            <person name="Hammond M."/>
            <person name="Megy K."/>
            <person name="Lawson D."/>
            <person name="Kodira C."/>
            <person name="Sutton G."/>
            <person name="Meyer J."/>
            <person name="Hill C.A."/>
            <person name="Birren B."/>
            <person name="Nene V."/>
            <person name="Collins F."/>
            <person name="Alarcon-Chaidez F."/>
            <person name="Wikel S."/>
            <person name="Strausberg R."/>
        </authorList>
    </citation>
    <scope>NUCLEOTIDE SEQUENCE [LARGE SCALE GENOMIC DNA]</scope>
    <source>
        <strain evidence="4">Wikel</strain>
        <strain evidence="2">Wikel colony</strain>
    </source>
</reference>
<evidence type="ECO:0000313" key="2">
    <source>
        <dbReference type="EMBL" id="EEC04128.1"/>
    </source>
</evidence>
<dbReference type="Gene3D" id="3.40.720.10">
    <property type="entry name" value="Alkaline Phosphatase, subunit A"/>
    <property type="match status" value="1"/>
</dbReference>
<dbReference type="Proteomes" id="UP000001555">
    <property type="component" value="Unassembled WGS sequence"/>
</dbReference>
<dbReference type="STRING" id="6945.B7PC06"/>
<dbReference type="HOGENOM" id="CLU_018076_2_1_1"/>
<dbReference type="AlphaFoldDB" id="B7PC06"/>
<dbReference type="FunCoup" id="B7PC06">
    <property type="interactions" value="7"/>
</dbReference>
<feature type="compositionally biased region" description="Low complexity" evidence="1">
    <location>
        <begin position="43"/>
        <end position="60"/>
    </location>
</feature>
<evidence type="ECO:0000313" key="3">
    <source>
        <dbReference type="EnsemblMetazoa" id="ISCW002320-PA"/>
    </source>
</evidence>
<accession>B7PC06</accession>
<proteinExistence type="predicted"/>
<dbReference type="FunFam" id="3.40.720.10:FF:000017">
    <property type="entry name" value="Predicted protein"/>
    <property type="match status" value="1"/>
</dbReference>
<feature type="region of interest" description="Disordered" evidence="1">
    <location>
        <begin position="43"/>
        <end position="75"/>
    </location>
</feature>
<dbReference type="EnsemblMetazoa" id="ISCW002320-RA">
    <property type="protein sequence ID" value="ISCW002320-PA"/>
    <property type="gene ID" value="ISCW002320"/>
</dbReference>
<dbReference type="PANTHER" id="PTHR10974:SF1">
    <property type="entry name" value="FI08016P-RELATED"/>
    <property type="match status" value="1"/>
</dbReference>
<dbReference type="OrthoDB" id="6412187at2759"/>
<dbReference type="InterPro" id="IPR017850">
    <property type="entry name" value="Alkaline_phosphatase_core_sf"/>
</dbReference>
<evidence type="ECO:0000256" key="1">
    <source>
        <dbReference type="SAM" id="MobiDB-lite"/>
    </source>
</evidence>
<protein>
    <submittedName>
        <fullName evidence="2 3">Uncharacterized protein</fullName>
    </submittedName>
</protein>
<dbReference type="VEuPathDB" id="VectorBase:ISCP_026820"/>
<dbReference type="InParanoid" id="B7PC06"/>
<dbReference type="PANTHER" id="PTHR10974">
    <property type="entry name" value="FI08016P-RELATED"/>
    <property type="match status" value="1"/>
</dbReference>
<name>B7PC06_IXOSC</name>
<evidence type="ECO:0000313" key="4">
    <source>
        <dbReference type="Proteomes" id="UP000001555"/>
    </source>
</evidence>
<organism>
    <name type="scientific">Ixodes scapularis</name>
    <name type="common">Black-legged tick</name>
    <name type="synonym">Deer tick</name>
    <dbReference type="NCBI Taxonomy" id="6945"/>
    <lineage>
        <taxon>Eukaryota</taxon>
        <taxon>Metazoa</taxon>
        <taxon>Ecdysozoa</taxon>
        <taxon>Arthropoda</taxon>
        <taxon>Chelicerata</taxon>
        <taxon>Arachnida</taxon>
        <taxon>Acari</taxon>
        <taxon>Parasitiformes</taxon>
        <taxon>Ixodida</taxon>
        <taxon>Ixodoidea</taxon>
        <taxon>Ixodidae</taxon>
        <taxon>Ixodinae</taxon>
        <taxon>Ixodes</taxon>
    </lineage>
</organism>